<keyword evidence="3" id="KW-1185">Reference proteome</keyword>
<organism evidence="2 3">
    <name type="scientific">Brachionus plicatilis</name>
    <name type="common">Marine rotifer</name>
    <name type="synonym">Brachionus muelleri</name>
    <dbReference type="NCBI Taxonomy" id="10195"/>
    <lineage>
        <taxon>Eukaryota</taxon>
        <taxon>Metazoa</taxon>
        <taxon>Spiralia</taxon>
        <taxon>Gnathifera</taxon>
        <taxon>Rotifera</taxon>
        <taxon>Eurotatoria</taxon>
        <taxon>Monogononta</taxon>
        <taxon>Pseudotrocha</taxon>
        <taxon>Ploima</taxon>
        <taxon>Brachionidae</taxon>
        <taxon>Brachionus</taxon>
    </lineage>
</organism>
<evidence type="ECO:0000313" key="3">
    <source>
        <dbReference type="Proteomes" id="UP000276133"/>
    </source>
</evidence>
<keyword evidence="1" id="KW-1133">Transmembrane helix</keyword>
<sequence length="104" mass="11837">MNFVSPKILDLPVQKMVGSYLITWRAGLFDAFISILKIAFGLFVIPWNRPTFKKRAFSILTLTNSYKSVSILDSNDTFLGNLYSFTELLQYSNIPFLSVETTIS</sequence>
<dbReference type="EMBL" id="REGN01000283">
    <property type="protein sequence ID" value="RNA43063.1"/>
    <property type="molecule type" value="Genomic_DNA"/>
</dbReference>
<dbReference type="Proteomes" id="UP000276133">
    <property type="component" value="Unassembled WGS sequence"/>
</dbReference>
<feature type="transmembrane region" description="Helical" evidence="1">
    <location>
        <begin position="20"/>
        <end position="45"/>
    </location>
</feature>
<dbReference type="OrthoDB" id="10451950at2759"/>
<evidence type="ECO:0000313" key="2">
    <source>
        <dbReference type="EMBL" id="RNA43063.1"/>
    </source>
</evidence>
<keyword evidence="1" id="KW-0472">Membrane</keyword>
<reference evidence="2 3" key="1">
    <citation type="journal article" date="2018" name="Sci. Rep.">
        <title>Genomic signatures of local adaptation to the degree of environmental predictability in rotifers.</title>
        <authorList>
            <person name="Franch-Gras L."/>
            <person name="Hahn C."/>
            <person name="Garcia-Roger E.M."/>
            <person name="Carmona M.J."/>
            <person name="Serra M."/>
            <person name="Gomez A."/>
        </authorList>
    </citation>
    <scope>NUCLEOTIDE SEQUENCE [LARGE SCALE GENOMIC DNA]</scope>
    <source>
        <strain evidence="2">HYR1</strain>
    </source>
</reference>
<comment type="caution">
    <text evidence="2">The sequence shown here is derived from an EMBL/GenBank/DDBJ whole genome shotgun (WGS) entry which is preliminary data.</text>
</comment>
<evidence type="ECO:0000256" key="1">
    <source>
        <dbReference type="SAM" id="Phobius"/>
    </source>
</evidence>
<proteinExistence type="predicted"/>
<protein>
    <submittedName>
        <fullName evidence="2">Uncharacterized protein</fullName>
    </submittedName>
</protein>
<gene>
    <name evidence="2" type="ORF">BpHYR1_054309</name>
</gene>
<accession>A0A3M7T4R6</accession>
<name>A0A3M7T4R6_BRAPC</name>
<keyword evidence="1" id="KW-0812">Transmembrane</keyword>
<dbReference type="AlphaFoldDB" id="A0A3M7T4R6"/>